<reference evidence="1" key="1">
    <citation type="journal article" date="2015" name="Nature">
        <title>Complex archaea that bridge the gap between prokaryotes and eukaryotes.</title>
        <authorList>
            <person name="Spang A."/>
            <person name="Saw J.H."/>
            <person name="Jorgensen S.L."/>
            <person name="Zaremba-Niedzwiedzka K."/>
            <person name="Martijn J."/>
            <person name="Lind A.E."/>
            <person name="van Eijk R."/>
            <person name="Schleper C."/>
            <person name="Guy L."/>
            <person name="Ettema T.J."/>
        </authorList>
    </citation>
    <scope>NUCLEOTIDE SEQUENCE</scope>
</reference>
<sequence length="84" mass="9312">MQKIAARWSIAGIVDVIGLTSPLSTLEETVTENCKMRDLQYWRTPNGWWFVAICQCCGLVVTSIESGGDAIKKLSALHRERNGS</sequence>
<organism evidence="1">
    <name type="scientific">marine sediment metagenome</name>
    <dbReference type="NCBI Taxonomy" id="412755"/>
    <lineage>
        <taxon>unclassified sequences</taxon>
        <taxon>metagenomes</taxon>
        <taxon>ecological metagenomes</taxon>
    </lineage>
</organism>
<dbReference type="AlphaFoldDB" id="A0A0F9ATS2"/>
<accession>A0A0F9ATS2</accession>
<comment type="caution">
    <text evidence="1">The sequence shown here is derived from an EMBL/GenBank/DDBJ whole genome shotgun (WGS) entry which is preliminary data.</text>
</comment>
<name>A0A0F9ATS2_9ZZZZ</name>
<dbReference type="EMBL" id="LAZR01041107">
    <property type="protein sequence ID" value="KKL12830.1"/>
    <property type="molecule type" value="Genomic_DNA"/>
</dbReference>
<gene>
    <name evidence="1" type="ORF">LCGC14_2531860</name>
</gene>
<evidence type="ECO:0000313" key="1">
    <source>
        <dbReference type="EMBL" id="KKL12830.1"/>
    </source>
</evidence>
<protein>
    <submittedName>
        <fullName evidence="1">Uncharacterized protein</fullName>
    </submittedName>
</protein>
<proteinExistence type="predicted"/>